<keyword evidence="2" id="KW-1185">Reference proteome</keyword>
<sequence length="171" mass="18292">MEIATFRATQEPIKDLYRKDAKAAFLTLKARGVADASTVTCKVETGRGLALAGIHPMAGGSGQELCSGDMLLEALIACAGVSMRAAAAVLEIPIRSAEVSAEGDVDLRGTLGVTEGVPVGFKEIRLRFDIDTDASQSQLDQLLELTDRYCVIFQTIQNSPKTTVKLQRVVH</sequence>
<dbReference type="InterPro" id="IPR036102">
    <property type="entry name" value="OsmC/Ohrsf"/>
</dbReference>
<gene>
    <name evidence="1" type="ORF">H0241_23840</name>
</gene>
<evidence type="ECO:0000313" key="1">
    <source>
        <dbReference type="EMBL" id="MBA1143257.1"/>
    </source>
</evidence>
<dbReference type="AlphaFoldDB" id="A0A838BB02"/>
<proteinExistence type="predicted"/>
<comment type="caution">
    <text evidence="1">The sequence shown here is derived from an EMBL/GenBank/DDBJ whole genome shotgun (WGS) entry which is preliminary data.</text>
</comment>
<protein>
    <submittedName>
        <fullName evidence="1">OsmC family protein</fullName>
    </submittedName>
</protein>
<dbReference type="InterPro" id="IPR003718">
    <property type="entry name" value="OsmC/Ohr_fam"/>
</dbReference>
<dbReference type="RefSeq" id="WP_181060279.1">
    <property type="nucleotide sequence ID" value="NZ_JACDTY010000013.1"/>
</dbReference>
<organism evidence="1 2">
    <name type="scientific">Mesorhizobium neociceri</name>
    <dbReference type="NCBI Taxonomy" id="1307853"/>
    <lineage>
        <taxon>Bacteria</taxon>
        <taxon>Pseudomonadati</taxon>
        <taxon>Pseudomonadota</taxon>
        <taxon>Alphaproteobacteria</taxon>
        <taxon>Hyphomicrobiales</taxon>
        <taxon>Phyllobacteriaceae</taxon>
        <taxon>Mesorhizobium</taxon>
    </lineage>
</organism>
<dbReference type="SUPFAM" id="SSF82784">
    <property type="entry name" value="OsmC-like"/>
    <property type="match status" value="1"/>
</dbReference>
<dbReference type="InterPro" id="IPR052924">
    <property type="entry name" value="OsmC/Ohr_hydroprdx_reductase"/>
</dbReference>
<dbReference type="PANTHER" id="PTHR35368">
    <property type="entry name" value="HYDROPEROXIDE REDUCTASE"/>
    <property type="match status" value="1"/>
</dbReference>
<dbReference type="EMBL" id="JACDTY010000013">
    <property type="protein sequence ID" value="MBA1143257.1"/>
    <property type="molecule type" value="Genomic_DNA"/>
</dbReference>
<accession>A0A838BB02</accession>
<dbReference type="InterPro" id="IPR015946">
    <property type="entry name" value="KH_dom-like_a/b"/>
</dbReference>
<dbReference type="PANTHER" id="PTHR35368:SF1">
    <property type="entry name" value="HYDROPEROXIDE REDUCTASE"/>
    <property type="match status" value="1"/>
</dbReference>
<dbReference type="Proteomes" id="UP000558284">
    <property type="component" value="Unassembled WGS sequence"/>
</dbReference>
<dbReference type="Pfam" id="PF02566">
    <property type="entry name" value="OsmC"/>
    <property type="match status" value="1"/>
</dbReference>
<dbReference type="Gene3D" id="3.30.300.20">
    <property type="match status" value="1"/>
</dbReference>
<evidence type="ECO:0000313" key="2">
    <source>
        <dbReference type="Proteomes" id="UP000558284"/>
    </source>
</evidence>
<reference evidence="1 2" key="1">
    <citation type="submission" date="2020-07" db="EMBL/GenBank/DDBJ databases">
        <title>Definition of the novel symbiovar canariense within Mesorhizobium novociceri, a new species of genus Mesorhizobium nodulating Cicer canariense in the Caldera de Taburiente National Park (La Palma, Canary Islands).</title>
        <authorList>
            <person name="Leon-Barrios M."/>
            <person name="Perez-Yepez J."/>
            <person name="Flores-Felix J.D."/>
            <person name="Ramirez-Baena M.H."/>
            <person name="Pulido-Suarez L."/>
            <person name="Igual J.M."/>
            <person name="Velazquez E."/>
            <person name="Peix A."/>
        </authorList>
    </citation>
    <scope>NUCLEOTIDE SEQUENCE [LARGE SCALE GENOMIC DNA]</scope>
    <source>
        <strain evidence="1 2">CCANP35</strain>
    </source>
</reference>
<name>A0A838BB02_9HYPH</name>